<evidence type="ECO:0000256" key="2">
    <source>
        <dbReference type="ARBA" id="ARBA00022692"/>
    </source>
</evidence>
<comment type="subcellular location">
    <subcellularLocation>
        <location evidence="1">Membrane</location>
        <topology evidence="1">Single-pass membrane protein</topology>
    </subcellularLocation>
</comment>
<accession>A0A7C5X427</accession>
<evidence type="ECO:0000256" key="3">
    <source>
        <dbReference type="ARBA" id="ARBA00022989"/>
    </source>
</evidence>
<reference evidence="7" key="1">
    <citation type="journal article" date="2020" name="mSystems">
        <title>Genome- and Community-Level Interaction Insights into Carbon Utilization and Element Cycling Functions of Hydrothermarchaeota in Hydrothermal Sediment.</title>
        <authorList>
            <person name="Zhou Z."/>
            <person name="Liu Y."/>
            <person name="Xu W."/>
            <person name="Pan J."/>
            <person name="Luo Z.H."/>
            <person name="Li M."/>
        </authorList>
    </citation>
    <scope>NUCLEOTIDE SEQUENCE [LARGE SCALE GENOMIC DNA]</scope>
    <source>
        <strain evidence="7">SpSt-114</strain>
    </source>
</reference>
<dbReference type="NCBIfam" id="TIGR01352">
    <property type="entry name" value="tonB_Cterm"/>
    <property type="match status" value="1"/>
</dbReference>
<feature type="compositionally biased region" description="Basic and acidic residues" evidence="5">
    <location>
        <begin position="64"/>
        <end position="78"/>
    </location>
</feature>
<sequence>MTKEESLLEKGLYFLTALVINLILFTLLSTYLLFTRLSHEVNKPITLLLEEMPREEEVIFEKRTQRAGGTKEKLEKAKGGKPVPSLPPVATKSGDIPVASKETSEKSILSEIERKVKSQKAEATQGKPAVSESFGELSGVVSGSGVDLAKSATRKILYIPPFPQLRATELPSTFQAKLWVEPSGRVAKVEVLKRSGVPEIDSALVEFLRSIKFEPIEGNIIQTGIITFRFKGG</sequence>
<evidence type="ECO:0000256" key="1">
    <source>
        <dbReference type="ARBA" id="ARBA00004167"/>
    </source>
</evidence>
<dbReference type="EMBL" id="DSAC01000073">
    <property type="protein sequence ID" value="HHO74216.1"/>
    <property type="molecule type" value="Genomic_DNA"/>
</dbReference>
<dbReference type="InterPro" id="IPR006260">
    <property type="entry name" value="TonB/TolA_C"/>
</dbReference>
<dbReference type="Gene3D" id="3.30.1150.10">
    <property type="match status" value="1"/>
</dbReference>
<evidence type="ECO:0000256" key="5">
    <source>
        <dbReference type="SAM" id="MobiDB-lite"/>
    </source>
</evidence>
<protein>
    <submittedName>
        <fullName evidence="7">TonB family protein</fullName>
    </submittedName>
</protein>
<dbReference type="GO" id="GO:0016020">
    <property type="term" value="C:membrane"/>
    <property type="evidence" value="ECO:0007669"/>
    <property type="project" value="UniProtKB-SubCell"/>
</dbReference>
<keyword evidence="2 6" id="KW-0812">Transmembrane</keyword>
<dbReference type="AlphaFoldDB" id="A0A7C5X427"/>
<keyword evidence="4 6" id="KW-0472">Membrane</keyword>
<feature type="transmembrane region" description="Helical" evidence="6">
    <location>
        <begin position="12"/>
        <end position="34"/>
    </location>
</feature>
<organism evidence="7">
    <name type="scientific">Thermocrinis ruber</name>
    <dbReference type="NCBI Taxonomy" id="75906"/>
    <lineage>
        <taxon>Bacteria</taxon>
        <taxon>Pseudomonadati</taxon>
        <taxon>Aquificota</taxon>
        <taxon>Aquificia</taxon>
        <taxon>Aquificales</taxon>
        <taxon>Aquificaceae</taxon>
        <taxon>Thermocrinis</taxon>
    </lineage>
</organism>
<feature type="region of interest" description="Disordered" evidence="5">
    <location>
        <begin position="64"/>
        <end position="104"/>
    </location>
</feature>
<comment type="caution">
    <text evidence="7">The sequence shown here is derived from an EMBL/GenBank/DDBJ whole genome shotgun (WGS) entry which is preliminary data.</text>
</comment>
<keyword evidence="3 6" id="KW-1133">Transmembrane helix</keyword>
<evidence type="ECO:0000313" key="7">
    <source>
        <dbReference type="EMBL" id="HHO74216.1"/>
    </source>
</evidence>
<gene>
    <name evidence="7" type="ORF">ENN04_06200</name>
</gene>
<evidence type="ECO:0000256" key="6">
    <source>
        <dbReference type="SAM" id="Phobius"/>
    </source>
</evidence>
<dbReference type="SUPFAM" id="SSF74653">
    <property type="entry name" value="TolA/TonB C-terminal domain"/>
    <property type="match status" value="1"/>
</dbReference>
<evidence type="ECO:0000256" key="4">
    <source>
        <dbReference type="ARBA" id="ARBA00023136"/>
    </source>
</evidence>
<proteinExistence type="predicted"/>
<name>A0A7C5X427_9AQUI</name>